<dbReference type="ExpressionAtlas" id="A0A5F5PV32">
    <property type="expression patterns" value="baseline"/>
</dbReference>
<evidence type="ECO:0000256" key="10">
    <source>
        <dbReference type="SAM" id="MobiDB-lite"/>
    </source>
</evidence>
<feature type="domain" description="SLC41A/MgtE integral membrane" evidence="11">
    <location>
        <begin position="100"/>
        <end position="233"/>
    </location>
</feature>
<dbReference type="SUPFAM" id="SSF161093">
    <property type="entry name" value="MgtE membrane domain-like"/>
    <property type="match status" value="2"/>
</dbReference>
<dbReference type="GO" id="GO:0022890">
    <property type="term" value="F:inorganic cation transmembrane transporter activity"/>
    <property type="evidence" value="ECO:0007669"/>
    <property type="project" value="UniProtKB-UniRule"/>
</dbReference>
<dbReference type="Ensembl" id="ENSECAT00000077134.2">
    <property type="protein sequence ID" value="ENSECAP00000051649.2"/>
    <property type="gene ID" value="ENSECAG00000021016.4"/>
</dbReference>
<dbReference type="VGNC" id="VGNC:23215">
    <property type="gene designation" value="SLC41A3"/>
</dbReference>
<comment type="similarity">
    <text evidence="2 9">Belongs to the SLC41A transporter family.</text>
</comment>
<evidence type="ECO:0000256" key="5">
    <source>
        <dbReference type="ARBA" id="ARBA00022842"/>
    </source>
</evidence>
<dbReference type="InterPro" id="IPR006667">
    <property type="entry name" value="SLC41_membr_dom"/>
</dbReference>
<proteinExistence type="inferred from homology"/>
<keyword evidence="5 9" id="KW-0460">Magnesium</keyword>
<keyword evidence="4 9" id="KW-0812">Transmembrane</keyword>
<organism evidence="12 13">
    <name type="scientific">Equus caballus</name>
    <name type="common">Horse</name>
    <dbReference type="NCBI Taxonomy" id="9796"/>
    <lineage>
        <taxon>Eukaryota</taxon>
        <taxon>Metazoa</taxon>
        <taxon>Chordata</taxon>
        <taxon>Craniata</taxon>
        <taxon>Vertebrata</taxon>
        <taxon>Euteleostomi</taxon>
        <taxon>Mammalia</taxon>
        <taxon>Eutheria</taxon>
        <taxon>Laurasiatheria</taxon>
        <taxon>Perissodactyla</taxon>
        <taxon>Equidae</taxon>
        <taxon>Equus</taxon>
    </lineage>
</organism>
<evidence type="ECO:0000256" key="4">
    <source>
        <dbReference type="ARBA" id="ARBA00022692"/>
    </source>
</evidence>
<evidence type="ECO:0000256" key="8">
    <source>
        <dbReference type="ARBA" id="ARBA00023136"/>
    </source>
</evidence>
<evidence type="ECO:0000313" key="12">
    <source>
        <dbReference type="Ensembl" id="ENSECAP00000051649.2"/>
    </source>
</evidence>
<evidence type="ECO:0000256" key="9">
    <source>
        <dbReference type="RuleBase" id="RU369007"/>
    </source>
</evidence>
<dbReference type="InterPro" id="IPR045349">
    <property type="entry name" value="SLC41A1-3"/>
</dbReference>
<feature type="transmembrane region" description="Helical" evidence="9">
    <location>
        <begin position="216"/>
        <end position="239"/>
    </location>
</feature>
<dbReference type="InterPro" id="IPR036739">
    <property type="entry name" value="SLC41_membr_dom_sf"/>
</dbReference>
<evidence type="ECO:0000259" key="11">
    <source>
        <dbReference type="Pfam" id="PF01769"/>
    </source>
</evidence>
<feature type="transmembrane region" description="Helical" evidence="9">
    <location>
        <begin position="309"/>
        <end position="326"/>
    </location>
</feature>
<dbReference type="STRING" id="9796.ENSECAP00000051649"/>
<feature type="compositionally biased region" description="Basic and acidic residues" evidence="10">
    <location>
        <begin position="1"/>
        <end position="13"/>
    </location>
</feature>
<dbReference type="AlphaFoldDB" id="A0A5F5PV32"/>
<feature type="transmembrane region" description="Helical" evidence="9">
    <location>
        <begin position="63"/>
        <end position="87"/>
    </location>
</feature>
<dbReference type="Pfam" id="PF01769">
    <property type="entry name" value="MgtE"/>
    <property type="match status" value="1"/>
</dbReference>
<sequence>MAGTETRQRRPEELGLPLTLSTGRLPAASEGGPLSVHESQRVAPRPLGTELSRETTLSIGLQVTVPFMFAGLGLSGAGVLLSCFQHWPVFVEVKDLLTLVPPLVGLKGNLEMTLASRLSTAANTGQIDEPREQHRVICGNLALVQVQATIVGLLAAVAALLLGAVSREELDFAKVELLCASSVITAFLAAFALGMLMVCIVIGARKLGINPDNIATPLAASLGDLVTLSILAFVSSFFYKHRDSRHLTLLVCIGFTALTPVWVLIAKQNPPIVKILKFGWFPIILAMVISSFGGLILNKTISKPQFKGMAVFTPIICGVGGNLVAIQTSRISTYLHTWSTPGVLPLGMKKFWPNPCSTFCTSGGSGIFRRPCSHFFKNQFHVSPSPALSGGSRPSDFLLCHLPGGRPFGPKQQDLCGVLSTSRADPGDNPAIPGRSDGSADVAPCPGSRQSLYSIPHRAGGPPRDWPPGTLLSCQLGIEERGRASWHLRTGVGTSSMSPGNPSSVGFPSHQWGTEGRFSLAALLCSGPLSVC</sequence>
<dbReference type="FunCoup" id="A0A5F5PV32">
    <property type="interactions" value="128"/>
</dbReference>
<reference evidence="12" key="3">
    <citation type="submission" date="2025-09" db="UniProtKB">
        <authorList>
            <consortium name="Ensembl"/>
        </authorList>
    </citation>
    <scope>IDENTIFICATION</scope>
    <source>
        <strain evidence="12">Thoroughbred</strain>
    </source>
</reference>
<evidence type="ECO:0000256" key="1">
    <source>
        <dbReference type="ARBA" id="ARBA00004141"/>
    </source>
</evidence>
<dbReference type="GO" id="GO:0015693">
    <property type="term" value="P:magnesium ion transport"/>
    <property type="evidence" value="ECO:0007669"/>
    <property type="project" value="UniProtKB-ARBA"/>
</dbReference>
<dbReference type="Proteomes" id="UP000002281">
    <property type="component" value="Chromosome 16"/>
</dbReference>
<dbReference type="Bgee" id="ENSECAG00000021016">
    <property type="expression patterns" value="Expressed in gluteus medius and 22 other cell types or tissues"/>
</dbReference>
<dbReference type="FunFam" id="1.10.357.20:FF:000001">
    <property type="entry name" value="Solute carrier family 41 member 2"/>
    <property type="match status" value="1"/>
</dbReference>
<keyword evidence="6 9" id="KW-1133">Transmembrane helix</keyword>
<feature type="transmembrane region" description="Helical" evidence="9">
    <location>
        <begin position="142"/>
        <end position="165"/>
    </location>
</feature>
<dbReference type="GeneTree" id="ENSGT00950000183042"/>
<comment type="subcellular location">
    <subcellularLocation>
        <location evidence="1 9">Membrane</location>
        <topology evidence="1 9">Multi-pass membrane protein</topology>
    </subcellularLocation>
</comment>
<evidence type="ECO:0000313" key="14">
    <source>
        <dbReference type="VGNC" id="VGNC:23215"/>
    </source>
</evidence>
<reference evidence="12" key="2">
    <citation type="submission" date="2025-08" db="UniProtKB">
        <authorList>
            <consortium name="Ensembl"/>
        </authorList>
    </citation>
    <scope>IDENTIFICATION</scope>
    <source>
        <strain evidence="12">Thoroughbred</strain>
    </source>
</reference>
<feature type="transmembrane region" description="Helical" evidence="9">
    <location>
        <begin position="246"/>
        <end position="266"/>
    </location>
</feature>
<dbReference type="GO" id="GO:0016020">
    <property type="term" value="C:membrane"/>
    <property type="evidence" value="ECO:0007669"/>
    <property type="project" value="UniProtKB-SubCell"/>
</dbReference>
<feature type="region of interest" description="Disordered" evidence="10">
    <location>
        <begin position="1"/>
        <end position="49"/>
    </location>
</feature>
<evidence type="ECO:0000256" key="3">
    <source>
        <dbReference type="ARBA" id="ARBA00022448"/>
    </source>
</evidence>
<dbReference type="InParanoid" id="A0A5F5PV32"/>
<keyword evidence="13" id="KW-1185">Reference proteome</keyword>
<dbReference type="Gene3D" id="1.10.357.20">
    <property type="entry name" value="SLC41 divalent cation transporters, integral membrane domain"/>
    <property type="match status" value="2"/>
</dbReference>
<dbReference type="GO" id="GO:0008324">
    <property type="term" value="F:monoatomic cation transmembrane transporter activity"/>
    <property type="evidence" value="ECO:0007669"/>
    <property type="project" value="UniProtKB-UniRule"/>
</dbReference>
<evidence type="ECO:0000256" key="2">
    <source>
        <dbReference type="ARBA" id="ARBA00009749"/>
    </source>
</evidence>
<comment type="caution">
    <text evidence="9">Lacks conserved residue(s) required for the propagation of feature annotation.</text>
</comment>
<reference evidence="12 13" key="1">
    <citation type="journal article" date="2009" name="Science">
        <title>Genome sequence, comparative analysis, and population genetics of the domestic horse.</title>
        <authorList>
            <consortium name="Broad Institute Genome Sequencing Platform"/>
            <consortium name="Broad Institute Whole Genome Assembly Team"/>
            <person name="Wade C.M."/>
            <person name="Giulotto E."/>
            <person name="Sigurdsson S."/>
            <person name="Zoli M."/>
            <person name="Gnerre S."/>
            <person name="Imsland F."/>
            <person name="Lear T.L."/>
            <person name="Adelson D.L."/>
            <person name="Bailey E."/>
            <person name="Bellone R.R."/>
            <person name="Bloecker H."/>
            <person name="Distl O."/>
            <person name="Edgar R.C."/>
            <person name="Garber M."/>
            <person name="Leeb T."/>
            <person name="Mauceli E."/>
            <person name="MacLeod J.N."/>
            <person name="Penedo M.C.T."/>
            <person name="Raison J.M."/>
            <person name="Sharpe T."/>
            <person name="Vogel J."/>
            <person name="Andersson L."/>
            <person name="Antczak D.F."/>
            <person name="Biagi T."/>
            <person name="Binns M.M."/>
            <person name="Chowdhary B.P."/>
            <person name="Coleman S.J."/>
            <person name="Della Valle G."/>
            <person name="Fryc S."/>
            <person name="Guerin G."/>
            <person name="Hasegawa T."/>
            <person name="Hill E.W."/>
            <person name="Jurka J."/>
            <person name="Kiialainen A."/>
            <person name="Lindgren G."/>
            <person name="Liu J."/>
            <person name="Magnani E."/>
            <person name="Mickelson J.R."/>
            <person name="Murray J."/>
            <person name="Nergadze S.G."/>
            <person name="Onofrio R."/>
            <person name="Pedroni S."/>
            <person name="Piras M.F."/>
            <person name="Raudsepp T."/>
            <person name="Rocchi M."/>
            <person name="Roeed K.H."/>
            <person name="Ryder O.A."/>
            <person name="Searle S."/>
            <person name="Skow L."/>
            <person name="Swinburne J.E."/>
            <person name="Syvaenen A.C."/>
            <person name="Tozaki T."/>
            <person name="Valberg S.J."/>
            <person name="Vaudin M."/>
            <person name="White J.R."/>
            <person name="Zody M.C."/>
            <person name="Lander E.S."/>
            <person name="Lindblad-Toh K."/>
        </authorList>
    </citation>
    <scope>NUCLEOTIDE SEQUENCE [LARGE SCALE GENOMIC DNA]</scope>
    <source>
        <strain evidence="12 13">Thoroughbred</strain>
    </source>
</reference>
<dbReference type="PaxDb" id="9796-ENSECAP00000051649"/>
<evidence type="ECO:0000256" key="7">
    <source>
        <dbReference type="ARBA" id="ARBA00023065"/>
    </source>
</evidence>
<feature type="transmembrane region" description="Helical" evidence="9">
    <location>
        <begin position="278"/>
        <end position="297"/>
    </location>
</feature>
<keyword evidence="8 9" id="KW-0472">Membrane</keyword>
<keyword evidence="3 9" id="KW-0813">Transport</keyword>
<gene>
    <name evidence="12 14" type="primary">SLC41A3</name>
</gene>
<dbReference type="PANTHER" id="PTHR16228:SF22">
    <property type="entry name" value="SOLUTE CARRIER FAMILY 41 MEMBER 3"/>
    <property type="match status" value="1"/>
</dbReference>
<accession>A0A5F5PV32</accession>
<protein>
    <recommendedName>
        <fullName evidence="9">Solute carrier family 41 member</fullName>
    </recommendedName>
</protein>
<name>A0A5F5PV32_HORSE</name>
<evidence type="ECO:0000256" key="6">
    <source>
        <dbReference type="ARBA" id="ARBA00022989"/>
    </source>
</evidence>
<evidence type="ECO:0000313" key="13">
    <source>
        <dbReference type="Proteomes" id="UP000002281"/>
    </source>
</evidence>
<feature type="transmembrane region" description="Helical" evidence="9">
    <location>
        <begin position="177"/>
        <end position="204"/>
    </location>
</feature>
<comment type="function">
    <text evidence="9">Acts as a magnesium transporter.</text>
</comment>
<feature type="region of interest" description="Disordered" evidence="10">
    <location>
        <begin position="421"/>
        <end position="443"/>
    </location>
</feature>
<keyword evidence="7 9" id="KW-0406">Ion transport</keyword>
<dbReference type="PANTHER" id="PTHR16228">
    <property type="entry name" value="DIVALENT CATION TRANSPORTER SOLUTE CARRIER FAMILY 41"/>
    <property type="match status" value="1"/>
</dbReference>